<keyword evidence="2" id="KW-1185">Reference proteome</keyword>
<evidence type="ECO:0000313" key="1">
    <source>
        <dbReference type="EMBL" id="MDT0545906.1"/>
    </source>
</evidence>
<dbReference type="RefSeq" id="WP_311726391.1">
    <property type="nucleotide sequence ID" value="NZ_JAVRFD010000012.1"/>
</dbReference>
<organism evidence="1 2">
    <name type="scientific">Streptomyces lonegramiae</name>
    <dbReference type="NCBI Taxonomy" id="3075524"/>
    <lineage>
        <taxon>Bacteria</taxon>
        <taxon>Bacillati</taxon>
        <taxon>Actinomycetota</taxon>
        <taxon>Actinomycetes</taxon>
        <taxon>Kitasatosporales</taxon>
        <taxon>Streptomycetaceae</taxon>
        <taxon>Streptomyces</taxon>
    </lineage>
</organism>
<dbReference type="EMBL" id="JAVRFD010000012">
    <property type="protein sequence ID" value="MDT0545906.1"/>
    <property type="molecule type" value="Genomic_DNA"/>
</dbReference>
<evidence type="ECO:0000313" key="2">
    <source>
        <dbReference type="Proteomes" id="UP001180754"/>
    </source>
</evidence>
<dbReference type="Proteomes" id="UP001180754">
    <property type="component" value="Unassembled WGS sequence"/>
</dbReference>
<accession>A0ABU2XK59</accession>
<reference evidence="1" key="1">
    <citation type="submission" date="2024-05" db="EMBL/GenBank/DDBJ databases">
        <title>30 novel species of actinomycetes from the DSMZ collection.</title>
        <authorList>
            <person name="Nouioui I."/>
        </authorList>
    </citation>
    <scope>NUCLEOTIDE SEQUENCE</scope>
    <source>
        <strain evidence="1">DSM 41529</strain>
    </source>
</reference>
<proteinExistence type="predicted"/>
<protein>
    <submittedName>
        <fullName evidence="1">Uncharacterized protein</fullName>
    </submittedName>
</protein>
<name>A0ABU2XK59_9ACTN</name>
<comment type="caution">
    <text evidence="1">The sequence shown here is derived from an EMBL/GenBank/DDBJ whole genome shotgun (WGS) entry which is preliminary data.</text>
</comment>
<sequence length="52" mass="5757">MSYDPGAEGDPESISAHRWLDAFCLVVLVDRASWHGEALFRVALAEPARTSR</sequence>
<gene>
    <name evidence="1" type="ORF">RND15_24795</name>
</gene>